<proteinExistence type="inferred from homology"/>
<evidence type="ECO:0000256" key="4">
    <source>
        <dbReference type="RuleBase" id="RU003733"/>
    </source>
</evidence>
<dbReference type="PIRSF" id="PIRSF000538">
    <property type="entry name" value="GlpK"/>
    <property type="match status" value="1"/>
</dbReference>
<dbReference type="InterPro" id="IPR018483">
    <property type="entry name" value="Carb_kinase_FGGY_CS"/>
</dbReference>
<comment type="similarity">
    <text evidence="1 4">Belongs to the FGGY kinase family.</text>
</comment>
<organism evidence="7 8">
    <name type="scientific">Mesorhizobium calcicola</name>
    <dbReference type="NCBI Taxonomy" id="1300310"/>
    <lineage>
        <taxon>Bacteria</taxon>
        <taxon>Pseudomonadati</taxon>
        <taxon>Pseudomonadota</taxon>
        <taxon>Alphaproteobacteria</taxon>
        <taxon>Hyphomicrobiales</taxon>
        <taxon>Phyllobacteriaceae</taxon>
        <taxon>Mesorhizobium</taxon>
    </lineage>
</organism>
<dbReference type="Proteomes" id="UP001597349">
    <property type="component" value="Unassembled WGS sequence"/>
</dbReference>
<dbReference type="Pfam" id="PF02782">
    <property type="entry name" value="FGGY_C"/>
    <property type="match status" value="1"/>
</dbReference>
<dbReference type="Gene3D" id="3.30.420.40">
    <property type="match status" value="2"/>
</dbReference>
<dbReference type="SUPFAM" id="SSF53067">
    <property type="entry name" value="Actin-like ATPase domain"/>
    <property type="match status" value="2"/>
</dbReference>
<dbReference type="PROSITE" id="PS00445">
    <property type="entry name" value="FGGY_KINASES_2"/>
    <property type="match status" value="1"/>
</dbReference>
<dbReference type="EMBL" id="JBHUGY010000031">
    <property type="protein sequence ID" value="MFD2055321.1"/>
    <property type="molecule type" value="Genomic_DNA"/>
</dbReference>
<evidence type="ECO:0000259" key="5">
    <source>
        <dbReference type="Pfam" id="PF00370"/>
    </source>
</evidence>
<evidence type="ECO:0000256" key="1">
    <source>
        <dbReference type="ARBA" id="ARBA00009156"/>
    </source>
</evidence>
<dbReference type="PANTHER" id="PTHR43095">
    <property type="entry name" value="SUGAR KINASE"/>
    <property type="match status" value="1"/>
</dbReference>
<accession>A0ABW4WGL1</accession>
<keyword evidence="3 4" id="KW-0418">Kinase</keyword>
<protein>
    <submittedName>
        <fullName evidence="7">FGGY-family carbohydrate kinase</fullName>
        <ecNumber evidence="7">2.7.1.-</ecNumber>
    </submittedName>
</protein>
<evidence type="ECO:0000256" key="2">
    <source>
        <dbReference type="ARBA" id="ARBA00022679"/>
    </source>
</evidence>
<dbReference type="InterPro" id="IPR000577">
    <property type="entry name" value="Carb_kinase_FGGY"/>
</dbReference>
<evidence type="ECO:0000259" key="6">
    <source>
        <dbReference type="Pfam" id="PF02782"/>
    </source>
</evidence>
<keyword evidence="8" id="KW-1185">Reference proteome</keyword>
<gene>
    <name evidence="7" type="ORF">ACFSQT_20375</name>
</gene>
<dbReference type="InterPro" id="IPR043129">
    <property type="entry name" value="ATPase_NBD"/>
</dbReference>
<keyword evidence="2 4" id="KW-0808">Transferase</keyword>
<sequence>MKDLLIGIDAGTSVIKSVAFDLSGRQLAMTSVTNSFVTLEGGGAEQDLDQTWRDMARTVRDLATKVPDLAQRTAAVAITGQGDGTWLIDGDGLPVSRAWLWLDARAGHLVDEMRADPRDRTRFELTGTGLNSCQQGAQLAFMKRNNPDMLQRAATALHCKDWLYFKMTGERATDPSEGTFTFGDFRSRSYSDEVFDILDLTTHRRLLPPMLEGTTVHHPLSRSAAAETGLLEGTPVVLGYVDMVMTALGAGLYDPSGNVGCTVIGSTGIHTRFARTSGDVVLNGDGSGYTIAMPVPGAFAQLQSNMAATLNIDWLLGLARDVLTAGGAELSRDDLLGALDVWVEGSEPGSLVYQPYISLAGERGPFVDPNARAGFIGLSVKHGFGDLARAVLEGLAFAARDCYQAMGAVPGEIRLSGGAARSPSLRRIIAAATRSQVRTSSRKEAGAAGAAMMAAVGLGVYGSMEDCAAEWVTPLLGDCDAYDEALSQTYDALFPSFVAAHQALRPVWKAMARRPLTRISGAQE</sequence>
<dbReference type="CDD" id="cd24121">
    <property type="entry name" value="ASKHA_NBD_FGGY_BaEryA-like"/>
    <property type="match status" value="1"/>
</dbReference>
<reference evidence="8" key="1">
    <citation type="journal article" date="2019" name="Int. J. Syst. Evol. Microbiol.">
        <title>The Global Catalogue of Microorganisms (GCM) 10K type strain sequencing project: providing services to taxonomists for standard genome sequencing and annotation.</title>
        <authorList>
            <consortium name="The Broad Institute Genomics Platform"/>
            <consortium name="The Broad Institute Genome Sequencing Center for Infectious Disease"/>
            <person name="Wu L."/>
            <person name="Ma J."/>
        </authorList>
    </citation>
    <scope>NUCLEOTIDE SEQUENCE [LARGE SCALE GENOMIC DNA]</scope>
    <source>
        <strain evidence="8">CGMCC 1.16226</strain>
    </source>
</reference>
<dbReference type="GO" id="GO:0016301">
    <property type="term" value="F:kinase activity"/>
    <property type="evidence" value="ECO:0007669"/>
    <property type="project" value="UniProtKB-KW"/>
</dbReference>
<comment type="caution">
    <text evidence="7">The sequence shown here is derived from an EMBL/GenBank/DDBJ whole genome shotgun (WGS) entry which is preliminary data.</text>
</comment>
<dbReference type="PANTHER" id="PTHR43095:SF5">
    <property type="entry name" value="XYLULOSE KINASE"/>
    <property type="match status" value="1"/>
</dbReference>
<dbReference type="InterPro" id="IPR018484">
    <property type="entry name" value="FGGY_N"/>
</dbReference>
<name>A0ABW4WGL1_9HYPH</name>
<dbReference type="RefSeq" id="WP_379021453.1">
    <property type="nucleotide sequence ID" value="NZ_JBHUGY010000031.1"/>
</dbReference>
<feature type="domain" description="Carbohydrate kinase FGGY C-terminal" evidence="6">
    <location>
        <begin position="296"/>
        <end position="457"/>
    </location>
</feature>
<evidence type="ECO:0000313" key="7">
    <source>
        <dbReference type="EMBL" id="MFD2055321.1"/>
    </source>
</evidence>
<evidence type="ECO:0000256" key="3">
    <source>
        <dbReference type="ARBA" id="ARBA00022777"/>
    </source>
</evidence>
<dbReference type="InterPro" id="IPR050406">
    <property type="entry name" value="FGGY_Carb_Kinase"/>
</dbReference>
<dbReference type="InterPro" id="IPR018485">
    <property type="entry name" value="FGGY_C"/>
</dbReference>
<evidence type="ECO:0000313" key="8">
    <source>
        <dbReference type="Proteomes" id="UP001597349"/>
    </source>
</evidence>
<feature type="domain" description="Carbohydrate kinase FGGY N-terminal" evidence="5">
    <location>
        <begin position="5"/>
        <end position="249"/>
    </location>
</feature>
<dbReference type="Pfam" id="PF00370">
    <property type="entry name" value="FGGY_N"/>
    <property type="match status" value="1"/>
</dbReference>
<dbReference type="EC" id="2.7.1.-" evidence="7"/>